<feature type="compositionally biased region" description="Basic and acidic residues" evidence="1">
    <location>
        <begin position="10"/>
        <end position="19"/>
    </location>
</feature>
<sequence length="226" mass="25526">MLPHRSIALDLHDDSKSAESDSGSVLNIDNENNANELGEGAANQTAAEEGEAELLRRFGPVHPNSDEIDIRLKNIDRLCSFLFENVSEPLYRLNDEPMDMVLRALRTTQNAISNLSSMLVQIKEGDPDVLQKFQRRGPSTRFVQWMPSWANSSARVQNNPAANRTQQRRGVYGADDYDEDTVYYRHVPSVHSNDEYEGVFVVDEDQVEGEVSTAGDDYYENYPAHM</sequence>
<feature type="region of interest" description="Disordered" evidence="1">
    <location>
        <begin position="1"/>
        <end position="36"/>
    </location>
</feature>
<evidence type="ECO:0000313" key="3">
    <source>
        <dbReference type="Proteomes" id="UP000271098"/>
    </source>
</evidence>
<dbReference type="Proteomes" id="UP000271098">
    <property type="component" value="Unassembled WGS sequence"/>
</dbReference>
<gene>
    <name evidence="2" type="ORF">GPUH_LOCUS11779</name>
</gene>
<dbReference type="WBParaSite" id="GPUH_0001179301-mRNA-1">
    <property type="protein sequence ID" value="GPUH_0001179301-mRNA-1"/>
    <property type="gene ID" value="GPUH_0001179301"/>
</dbReference>
<evidence type="ECO:0000256" key="1">
    <source>
        <dbReference type="SAM" id="MobiDB-lite"/>
    </source>
</evidence>
<evidence type="ECO:0000313" key="4">
    <source>
        <dbReference type="WBParaSite" id="GPUH_0001179301-mRNA-1"/>
    </source>
</evidence>
<dbReference type="AlphaFoldDB" id="A0A183DST8"/>
<dbReference type="EMBL" id="UYRT01078800">
    <property type="protein sequence ID" value="VDN19235.1"/>
    <property type="molecule type" value="Genomic_DNA"/>
</dbReference>
<reference evidence="4" key="1">
    <citation type="submission" date="2016-06" db="UniProtKB">
        <authorList>
            <consortium name="WormBaseParasite"/>
        </authorList>
    </citation>
    <scope>IDENTIFICATION</scope>
</reference>
<protein>
    <submittedName>
        <fullName evidence="4">GAT domain-containing protein</fullName>
    </submittedName>
</protein>
<evidence type="ECO:0000313" key="2">
    <source>
        <dbReference type="EMBL" id="VDN19235.1"/>
    </source>
</evidence>
<feature type="compositionally biased region" description="Polar residues" evidence="1">
    <location>
        <begin position="20"/>
        <end position="29"/>
    </location>
</feature>
<reference evidence="2 3" key="2">
    <citation type="submission" date="2018-11" db="EMBL/GenBank/DDBJ databases">
        <authorList>
            <consortium name="Pathogen Informatics"/>
        </authorList>
    </citation>
    <scope>NUCLEOTIDE SEQUENCE [LARGE SCALE GENOMIC DNA]</scope>
</reference>
<keyword evidence="3" id="KW-1185">Reference proteome</keyword>
<name>A0A183DST8_9BILA</name>
<proteinExistence type="predicted"/>
<dbReference type="OrthoDB" id="5813560at2759"/>
<organism evidence="4">
    <name type="scientific">Gongylonema pulchrum</name>
    <dbReference type="NCBI Taxonomy" id="637853"/>
    <lineage>
        <taxon>Eukaryota</taxon>
        <taxon>Metazoa</taxon>
        <taxon>Ecdysozoa</taxon>
        <taxon>Nematoda</taxon>
        <taxon>Chromadorea</taxon>
        <taxon>Rhabditida</taxon>
        <taxon>Spirurina</taxon>
        <taxon>Spiruromorpha</taxon>
        <taxon>Spiruroidea</taxon>
        <taxon>Gongylonematidae</taxon>
        <taxon>Gongylonema</taxon>
    </lineage>
</organism>
<accession>A0A183DST8</accession>